<gene>
    <name evidence="1" type="ORF">I4F81_009378</name>
</gene>
<dbReference type="Proteomes" id="UP000798662">
    <property type="component" value="Chromosome 2"/>
</dbReference>
<dbReference type="EMBL" id="CM020619">
    <property type="protein sequence ID" value="KAK1866866.1"/>
    <property type="molecule type" value="Genomic_DNA"/>
</dbReference>
<proteinExistence type="predicted"/>
<accession>A0ACC3C992</accession>
<evidence type="ECO:0000313" key="1">
    <source>
        <dbReference type="EMBL" id="KAK1866866.1"/>
    </source>
</evidence>
<name>A0ACC3C992_PYRYE</name>
<comment type="caution">
    <text evidence="1">The sequence shown here is derived from an EMBL/GenBank/DDBJ whole genome shotgun (WGS) entry which is preliminary data.</text>
</comment>
<protein>
    <submittedName>
        <fullName evidence="1">Uncharacterized protein</fullName>
    </submittedName>
</protein>
<evidence type="ECO:0000313" key="2">
    <source>
        <dbReference type="Proteomes" id="UP000798662"/>
    </source>
</evidence>
<sequence length="961" mass="100766">MSLSPPMDEAAGEGQAGHPVQWGYQMPAEVTLQHYHLWRESIASARPVVELQCGIEPEDTSCVLTVIGRERRGLLADMTALLTELGLNVISGKIFTLPNDSIMDIFQLDDPQSVLATDESATAVYESLYQMVEGAVTRDAPRRSAAVGPGDDLGGSDEDDGSPRPDAGATAATAAEATSTTSTAETTPAVSAENLAAALPRSLTAAATAAAAASATPSSPVVHSLGMGALGARRLNLTPIGSEGSLDRLDAILGGGASPGAAGPGGGTTRAVQSALRRDGLSGGMVRSFSNIAVADLEERTAAEAFRRDRMADISSLTHGARLYLYSRSPLARRRVRAHLLTKAAAAGVLADPPWRCFSLVVSSSIIAPAVRRTPSSRMRATPAAAPGAGQGVSSMGRAEIGTFSSDDQIVSGGGGSAAGRDFNVGGDGGGGDGGGVRPSASGGGRDDSPGEDSGSESDALSGVLNRGRTRTLDFAVQADDDARVWVLGLQSLCKGPRSLCPAEPYSWESLLRASGKMKLRAAAHKAGFTLRAFILLRVRKEGEKREAVDAQDHGESRRRAALASLQELRAAETLEVATTEVTRLRAEIRDASLREVVLTQKLKSVQTAWEVDFDEMTLGECIGRGAFSEMRRAEWRGTPVACKVLRITGAGDSAGGGGVSGGGVGGGGGGGESSVREFHDEVTTLSKLRHPNIVLFMGACVRPPRMCIITEFCHGGNVYGALRKPSWRQRLSDKDLIHLARDAARGMLCLHSSNIIHRDLKSQNLLLDKPVDTGRPTIKVADFGLSRTLAGSSGSSEGVMTSETGTYRWMASEVIRHEPYSEKVDVYSFGVTLWEFFTCEIPFADMTPIQAAFAVADKGMRPTAVSEAARSHKIPRAWAVLIDRCWSEAADVRPSFSDVITILNEMQALPTLDLVPSFFRRGTTASAQSSASSAAAASTAAAARLAAVADAASRLPGSSR</sequence>
<keyword evidence="2" id="KW-1185">Reference proteome</keyword>
<organism evidence="1 2">
    <name type="scientific">Pyropia yezoensis</name>
    <name type="common">Susabi-nori</name>
    <name type="synonym">Porphyra yezoensis</name>
    <dbReference type="NCBI Taxonomy" id="2788"/>
    <lineage>
        <taxon>Eukaryota</taxon>
        <taxon>Rhodophyta</taxon>
        <taxon>Bangiophyceae</taxon>
        <taxon>Bangiales</taxon>
        <taxon>Bangiaceae</taxon>
        <taxon>Pyropia</taxon>
    </lineage>
</organism>
<reference evidence="1" key="1">
    <citation type="submission" date="2019-11" db="EMBL/GenBank/DDBJ databases">
        <title>Nori genome reveals adaptations in red seaweeds to the harsh intertidal environment.</title>
        <authorList>
            <person name="Wang D."/>
            <person name="Mao Y."/>
        </authorList>
    </citation>
    <scope>NUCLEOTIDE SEQUENCE</scope>
    <source>
        <tissue evidence="1">Gametophyte</tissue>
    </source>
</reference>